<dbReference type="PANTHER" id="PTHR14614:SF104">
    <property type="entry name" value="N-METHYLTRANSFERASE, PUTATIVE (AFU_ORTHOLOGUE AFUA_1G17750)-RELATED"/>
    <property type="match status" value="1"/>
</dbReference>
<dbReference type="GO" id="GO:0008757">
    <property type="term" value="F:S-adenosylmethionine-dependent methyltransferase activity"/>
    <property type="evidence" value="ECO:0007669"/>
    <property type="project" value="UniProtKB-ARBA"/>
</dbReference>
<dbReference type="OrthoDB" id="2106152at2759"/>
<keyword evidence="3" id="KW-1185">Reference proteome</keyword>
<reference evidence="2" key="1">
    <citation type="journal article" date="2021" name="IMA Fungus">
        <title>Genomic characterization of three marine fungi, including Emericellopsis atlantica sp. nov. with signatures of a generalist lifestyle and marine biomass degradation.</title>
        <authorList>
            <person name="Hagestad O.C."/>
            <person name="Hou L."/>
            <person name="Andersen J.H."/>
            <person name="Hansen E.H."/>
            <person name="Altermark B."/>
            <person name="Li C."/>
            <person name="Kuhnert E."/>
            <person name="Cox R.J."/>
            <person name="Crous P.W."/>
            <person name="Spatafora J.W."/>
            <person name="Lail K."/>
            <person name="Amirebrahimi M."/>
            <person name="Lipzen A."/>
            <person name="Pangilinan J."/>
            <person name="Andreopoulos W."/>
            <person name="Hayes R.D."/>
            <person name="Ng V."/>
            <person name="Grigoriev I.V."/>
            <person name="Jackson S.A."/>
            <person name="Sutton T.D.S."/>
            <person name="Dobson A.D.W."/>
            <person name="Rama T."/>
        </authorList>
    </citation>
    <scope>NUCLEOTIDE SEQUENCE</scope>
    <source>
        <strain evidence="2">TS7</strain>
    </source>
</reference>
<dbReference type="AlphaFoldDB" id="A0A9P8CKX4"/>
<gene>
    <name evidence="2" type="ORF">F5Z01DRAFT_373493</name>
</gene>
<dbReference type="Proteomes" id="UP000887229">
    <property type="component" value="Unassembled WGS sequence"/>
</dbReference>
<accession>A0A9P8CKX4</accession>
<proteinExistence type="predicted"/>
<name>A0A9P8CKX4_9HYPO</name>
<dbReference type="GeneID" id="70290261"/>
<evidence type="ECO:0000256" key="1">
    <source>
        <dbReference type="SAM" id="MobiDB-lite"/>
    </source>
</evidence>
<sequence length="306" mass="34537">MSLTARISFKQADSSLSPEDILAHSLGVIFTDDVTCQHSSEGNLLYTSPHLPHDLEFSFTEPDKWEERKLFSHYLWNASLLLAELMEEVEEEEDDDKGSSESRRQRRWDVQGKTVAEVGAGTGLPSIMAGLLGAQTLLVTDYPSPGVIQTLKENVARNLKPENAPSPRKEDGEGAVAKITRDVQVLGHEWGQLDELEAHKGLYHRVLVCDCLWMPWQHVSLMQSIAHLLAADGGEAWVVGGFHTGRAQMKGFFDAETLKEEGLVVERIWERDCDGVERSWDPEREEEEQHVRKRWLVVAVIKMVQQ</sequence>
<dbReference type="Pfam" id="PF10294">
    <property type="entry name" value="Methyltransf_16"/>
    <property type="match status" value="1"/>
</dbReference>
<dbReference type="SUPFAM" id="SSF53335">
    <property type="entry name" value="S-adenosyl-L-methionine-dependent methyltransferases"/>
    <property type="match status" value="1"/>
</dbReference>
<evidence type="ECO:0000313" key="3">
    <source>
        <dbReference type="Proteomes" id="UP000887229"/>
    </source>
</evidence>
<dbReference type="RefSeq" id="XP_046114319.1">
    <property type="nucleotide sequence ID" value="XM_046259358.1"/>
</dbReference>
<dbReference type="PANTHER" id="PTHR14614">
    <property type="entry name" value="HEPATOCELLULAR CARCINOMA-ASSOCIATED ANTIGEN"/>
    <property type="match status" value="1"/>
</dbReference>
<feature type="compositionally biased region" description="Basic and acidic residues" evidence="1">
    <location>
        <begin position="97"/>
        <end position="110"/>
    </location>
</feature>
<protein>
    <recommendedName>
        <fullName evidence="4">Nicotinamide N-methyltransferase</fullName>
    </recommendedName>
</protein>
<feature type="region of interest" description="Disordered" evidence="1">
    <location>
        <begin position="91"/>
        <end position="110"/>
    </location>
</feature>
<organism evidence="2 3">
    <name type="scientific">Emericellopsis atlantica</name>
    <dbReference type="NCBI Taxonomy" id="2614577"/>
    <lineage>
        <taxon>Eukaryota</taxon>
        <taxon>Fungi</taxon>
        <taxon>Dikarya</taxon>
        <taxon>Ascomycota</taxon>
        <taxon>Pezizomycotina</taxon>
        <taxon>Sordariomycetes</taxon>
        <taxon>Hypocreomycetidae</taxon>
        <taxon>Hypocreales</taxon>
        <taxon>Bionectriaceae</taxon>
        <taxon>Emericellopsis</taxon>
    </lineage>
</organism>
<comment type="caution">
    <text evidence="2">The sequence shown here is derived from an EMBL/GenBank/DDBJ whole genome shotgun (WGS) entry which is preliminary data.</text>
</comment>
<dbReference type="Gene3D" id="3.40.50.150">
    <property type="entry name" value="Vaccinia Virus protein VP39"/>
    <property type="match status" value="1"/>
</dbReference>
<dbReference type="EMBL" id="MU251278">
    <property type="protein sequence ID" value="KAG9250395.1"/>
    <property type="molecule type" value="Genomic_DNA"/>
</dbReference>
<dbReference type="InterPro" id="IPR029063">
    <property type="entry name" value="SAM-dependent_MTases_sf"/>
</dbReference>
<evidence type="ECO:0000313" key="2">
    <source>
        <dbReference type="EMBL" id="KAG9250395.1"/>
    </source>
</evidence>
<dbReference type="InterPro" id="IPR019410">
    <property type="entry name" value="Methyltransf_16"/>
</dbReference>
<evidence type="ECO:0008006" key="4">
    <source>
        <dbReference type="Google" id="ProtNLM"/>
    </source>
</evidence>
<dbReference type="GO" id="GO:0005737">
    <property type="term" value="C:cytoplasm"/>
    <property type="evidence" value="ECO:0007669"/>
    <property type="project" value="TreeGrafter"/>
</dbReference>